<accession>A0ABN7B3A1</accession>
<feature type="compositionally biased region" description="Polar residues" evidence="1">
    <location>
        <begin position="49"/>
        <end position="61"/>
    </location>
</feature>
<evidence type="ECO:0000313" key="2">
    <source>
        <dbReference type="EMBL" id="BES97222.1"/>
    </source>
</evidence>
<keyword evidence="3" id="KW-1185">Reference proteome</keyword>
<feature type="region of interest" description="Disordered" evidence="1">
    <location>
        <begin position="47"/>
        <end position="71"/>
    </location>
</feature>
<sequence length="71" mass="7923">MISKSPGKVELWQSSEGVSMLKRCKAVQSIVFDLECIFMDFQHRLPKATNISDNPRPTSDSRPPGANAQFV</sequence>
<name>A0ABN7B3A1_9HEMI</name>
<proteinExistence type="predicted"/>
<dbReference type="Proteomes" id="UP001307889">
    <property type="component" value="Chromosome 8"/>
</dbReference>
<gene>
    <name evidence="2" type="ORF">NTJ_10036</name>
</gene>
<evidence type="ECO:0000256" key="1">
    <source>
        <dbReference type="SAM" id="MobiDB-lite"/>
    </source>
</evidence>
<protein>
    <submittedName>
        <fullName evidence="2">Uncharacterized protein</fullName>
    </submittedName>
</protein>
<dbReference type="EMBL" id="AP028916">
    <property type="protein sequence ID" value="BES97222.1"/>
    <property type="molecule type" value="Genomic_DNA"/>
</dbReference>
<organism evidence="2 3">
    <name type="scientific">Nesidiocoris tenuis</name>
    <dbReference type="NCBI Taxonomy" id="355587"/>
    <lineage>
        <taxon>Eukaryota</taxon>
        <taxon>Metazoa</taxon>
        <taxon>Ecdysozoa</taxon>
        <taxon>Arthropoda</taxon>
        <taxon>Hexapoda</taxon>
        <taxon>Insecta</taxon>
        <taxon>Pterygota</taxon>
        <taxon>Neoptera</taxon>
        <taxon>Paraneoptera</taxon>
        <taxon>Hemiptera</taxon>
        <taxon>Heteroptera</taxon>
        <taxon>Panheteroptera</taxon>
        <taxon>Cimicomorpha</taxon>
        <taxon>Miridae</taxon>
        <taxon>Dicyphina</taxon>
        <taxon>Nesidiocoris</taxon>
    </lineage>
</organism>
<reference evidence="2 3" key="1">
    <citation type="submission" date="2023-09" db="EMBL/GenBank/DDBJ databases">
        <title>Nesidiocoris tenuis whole genome shotgun sequence.</title>
        <authorList>
            <person name="Shibata T."/>
            <person name="Shimoda M."/>
            <person name="Kobayashi T."/>
            <person name="Uehara T."/>
        </authorList>
    </citation>
    <scope>NUCLEOTIDE SEQUENCE [LARGE SCALE GENOMIC DNA]</scope>
    <source>
        <strain evidence="2 3">Japan</strain>
    </source>
</reference>
<evidence type="ECO:0000313" key="3">
    <source>
        <dbReference type="Proteomes" id="UP001307889"/>
    </source>
</evidence>